<feature type="domain" description="Methyl-CpG binding protein 2/3 C-terminal" evidence="2">
    <location>
        <begin position="119"/>
        <end position="208"/>
    </location>
</feature>
<keyword evidence="5" id="KW-1185">Reference proteome</keyword>
<dbReference type="InterPro" id="IPR025884">
    <property type="entry name" value="MeCpG-bd_2/3_C_dom"/>
</dbReference>
<evidence type="ECO:0000259" key="3">
    <source>
        <dbReference type="Pfam" id="PF16564"/>
    </source>
</evidence>
<evidence type="ECO:0000259" key="2">
    <source>
        <dbReference type="Pfam" id="PF14048"/>
    </source>
</evidence>
<evidence type="ECO:0000313" key="4">
    <source>
        <dbReference type="EMBL" id="KAF7639758.1"/>
    </source>
</evidence>
<dbReference type="Pfam" id="PF14048">
    <property type="entry name" value="MBD_C"/>
    <property type="match status" value="1"/>
</dbReference>
<accession>A0A8T0A303</accession>
<sequence length="216" mass="24248">MGRTKCGVSSESLTLKGGSKGRGKDRGASHVSQLKTGFDGRIDAPWRRTATSFKIPCTLVHTTSKRTQKAPVKLNVPNEREKARQIFWAKSLEGLCAMVPVNVADKFLPEPGDGRYIPQRLELPSKLEVMAPSMNIEASAATFCTALHDFDIYGTELTGQTATRKQIEENPFESLKFTQPFVQIPTITEQDITQQERRVLDARKRLQELRKSFIIR</sequence>
<proteinExistence type="predicted"/>
<evidence type="ECO:0000256" key="1">
    <source>
        <dbReference type="SAM" id="MobiDB-lite"/>
    </source>
</evidence>
<comment type="caution">
    <text evidence="4">The sequence shown here is derived from an EMBL/GenBank/DDBJ whole genome shotgun (WGS) entry which is preliminary data.</text>
</comment>
<organism evidence="4 5">
    <name type="scientific">Meloidogyne graminicola</name>
    <dbReference type="NCBI Taxonomy" id="189291"/>
    <lineage>
        <taxon>Eukaryota</taxon>
        <taxon>Metazoa</taxon>
        <taxon>Ecdysozoa</taxon>
        <taxon>Nematoda</taxon>
        <taxon>Chromadorea</taxon>
        <taxon>Rhabditida</taxon>
        <taxon>Tylenchina</taxon>
        <taxon>Tylenchomorpha</taxon>
        <taxon>Tylenchoidea</taxon>
        <taxon>Meloidogynidae</taxon>
        <taxon>Meloidogyninae</taxon>
        <taxon>Meloidogyne</taxon>
    </lineage>
</organism>
<reference evidence="4" key="1">
    <citation type="journal article" date="2020" name="Ecol. Evol.">
        <title>Genome structure and content of the rice root-knot nematode (Meloidogyne graminicola).</title>
        <authorList>
            <person name="Phan N.T."/>
            <person name="Danchin E.G.J."/>
            <person name="Klopp C."/>
            <person name="Perfus-Barbeoch L."/>
            <person name="Kozlowski D.K."/>
            <person name="Koutsovoulos G.D."/>
            <person name="Lopez-Roques C."/>
            <person name="Bouchez O."/>
            <person name="Zahm M."/>
            <person name="Besnard G."/>
            <person name="Bellafiore S."/>
        </authorList>
    </citation>
    <scope>NUCLEOTIDE SEQUENCE</scope>
    <source>
        <strain evidence="4">VN-18</strain>
    </source>
</reference>
<feature type="region of interest" description="Disordered" evidence="1">
    <location>
        <begin position="1"/>
        <end position="32"/>
    </location>
</feature>
<name>A0A8T0A303_9BILA</name>
<dbReference type="OrthoDB" id="10072024at2759"/>
<dbReference type="GO" id="GO:0005634">
    <property type="term" value="C:nucleus"/>
    <property type="evidence" value="ECO:0007669"/>
    <property type="project" value="UniProtKB-ARBA"/>
</dbReference>
<evidence type="ECO:0000313" key="5">
    <source>
        <dbReference type="Proteomes" id="UP000605970"/>
    </source>
</evidence>
<dbReference type="InterPro" id="IPR032343">
    <property type="entry name" value="MBD2/MBD3_p55-bd"/>
</dbReference>
<protein>
    <submittedName>
        <fullName evidence="4">MBD_C domain-containing protein</fullName>
    </submittedName>
</protein>
<dbReference type="AlphaFoldDB" id="A0A8T0A303"/>
<dbReference type="Pfam" id="PF16564">
    <property type="entry name" value="MBDa"/>
    <property type="match status" value="1"/>
</dbReference>
<dbReference type="EMBL" id="JABEBT010000003">
    <property type="protein sequence ID" value="KAF7639758.1"/>
    <property type="molecule type" value="Genomic_DNA"/>
</dbReference>
<feature type="domain" description="Methyl-CpG-binding" evidence="3">
    <location>
        <begin position="30"/>
        <end position="97"/>
    </location>
</feature>
<gene>
    <name evidence="4" type="ORF">Mgra_00000680</name>
</gene>
<dbReference type="Proteomes" id="UP000605970">
    <property type="component" value="Unassembled WGS sequence"/>
</dbReference>